<dbReference type="InterPro" id="IPR007696">
    <property type="entry name" value="DNA_mismatch_repair_MutS_core"/>
</dbReference>
<dbReference type="GO" id="GO:0004519">
    <property type="term" value="F:endonuclease activity"/>
    <property type="evidence" value="ECO:0007669"/>
    <property type="project" value="UniProtKB-UniRule"/>
</dbReference>
<evidence type="ECO:0000313" key="10">
    <source>
        <dbReference type="EMBL" id="MBB6063264.1"/>
    </source>
</evidence>
<evidence type="ECO:0000256" key="7">
    <source>
        <dbReference type="HAMAP-Rule" id="MF_00092"/>
    </source>
</evidence>
<keyword evidence="7" id="KW-0540">Nuclease</keyword>
<keyword evidence="2 7" id="KW-0547">Nucleotide-binding</keyword>
<keyword evidence="6 7" id="KW-0238">DNA-binding</keyword>
<dbReference type="PANTHER" id="PTHR48466">
    <property type="entry name" value="OS10G0509000 PROTEIN-RELATED"/>
    <property type="match status" value="1"/>
</dbReference>
<evidence type="ECO:0000259" key="9">
    <source>
        <dbReference type="PROSITE" id="PS50828"/>
    </source>
</evidence>
<dbReference type="Pfam" id="PF01713">
    <property type="entry name" value="Smr"/>
    <property type="match status" value="1"/>
</dbReference>
<dbReference type="GO" id="GO:0016887">
    <property type="term" value="F:ATP hydrolysis activity"/>
    <property type="evidence" value="ECO:0007669"/>
    <property type="project" value="InterPro"/>
</dbReference>
<dbReference type="InterPro" id="IPR036187">
    <property type="entry name" value="DNA_mismatch_repair_MutS_sf"/>
</dbReference>
<evidence type="ECO:0000256" key="4">
    <source>
        <dbReference type="ARBA" id="ARBA00022840"/>
    </source>
</evidence>
<accession>A0A841GPU8</accession>
<dbReference type="FunFam" id="3.40.50.300:FF:000830">
    <property type="entry name" value="Endonuclease MutS2"/>
    <property type="match status" value="1"/>
</dbReference>
<dbReference type="InterPro" id="IPR045076">
    <property type="entry name" value="MutS"/>
</dbReference>
<keyword evidence="3 7" id="KW-0378">Hydrolase</keyword>
<dbReference type="InterPro" id="IPR003593">
    <property type="entry name" value="AAA+_ATPase"/>
</dbReference>
<dbReference type="SMART" id="SM00382">
    <property type="entry name" value="AAA"/>
    <property type="match status" value="1"/>
</dbReference>
<dbReference type="PROSITE" id="PS50828">
    <property type="entry name" value="SMR"/>
    <property type="match status" value="1"/>
</dbReference>
<dbReference type="GO" id="GO:0019843">
    <property type="term" value="F:rRNA binding"/>
    <property type="evidence" value="ECO:0007669"/>
    <property type="project" value="UniProtKB-UniRule"/>
</dbReference>
<dbReference type="GO" id="GO:0005524">
    <property type="term" value="F:ATP binding"/>
    <property type="evidence" value="ECO:0007669"/>
    <property type="project" value="UniProtKB-UniRule"/>
</dbReference>
<dbReference type="GO" id="GO:0030983">
    <property type="term" value="F:mismatched DNA binding"/>
    <property type="evidence" value="ECO:0007669"/>
    <property type="project" value="InterPro"/>
</dbReference>
<keyword evidence="7" id="KW-0255">Endonuclease</keyword>
<feature type="coiled-coil region" evidence="8">
    <location>
        <begin position="499"/>
        <end position="605"/>
    </location>
</feature>
<evidence type="ECO:0000256" key="3">
    <source>
        <dbReference type="ARBA" id="ARBA00022801"/>
    </source>
</evidence>
<dbReference type="PANTHER" id="PTHR48466:SF2">
    <property type="entry name" value="OS10G0509000 PROTEIN"/>
    <property type="match status" value="1"/>
</dbReference>
<keyword evidence="11" id="KW-1185">Reference proteome</keyword>
<dbReference type="GO" id="GO:0072344">
    <property type="term" value="P:rescue of stalled ribosome"/>
    <property type="evidence" value="ECO:0007669"/>
    <property type="project" value="UniProtKB-UniRule"/>
</dbReference>
<dbReference type="Gene3D" id="3.40.50.300">
    <property type="entry name" value="P-loop containing nucleotide triphosphate hydrolases"/>
    <property type="match status" value="1"/>
</dbReference>
<dbReference type="InterPro" id="IPR027417">
    <property type="entry name" value="P-loop_NTPase"/>
</dbReference>
<dbReference type="SUPFAM" id="SSF160443">
    <property type="entry name" value="SMR domain-like"/>
    <property type="match status" value="1"/>
</dbReference>
<gene>
    <name evidence="7" type="primary">mutS2</name>
    <name evidence="7" type="synonym">rqcU</name>
    <name evidence="10" type="ORF">HNP65_001728</name>
</gene>
<comment type="function">
    <text evidence="7">Acts as a ribosome collision sensor, splitting the ribosome into its 2 subunits. Detects stalled/collided 70S ribosomes which it binds and splits by an ATP-hydrolysis driven conformational change. Acts upstream of the ribosome quality control system (RQC), a ribosome-associated complex that mediates the extraction of incompletely synthesized nascent chains from stalled ribosomes and their subsequent degradation. Probably generates substrates for RQC.</text>
</comment>
<protein>
    <recommendedName>
        <fullName evidence="7">Endonuclease MutS2</fullName>
        <ecNumber evidence="7">3.1.-.-</ecNumber>
    </recommendedName>
    <alternativeName>
        <fullName evidence="7">Ribosome-associated protein quality control-upstream factor</fullName>
        <shortName evidence="7">RQC-upstream factor</shortName>
        <shortName evidence="7">RqcU</shortName>
        <ecNumber evidence="7">3.6.4.-</ecNumber>
    </alternativeName>
</protein>
<dbReference type="PROSITE" id="PS00486">
    <property type="entry name" value="DNA_MISMATCH_REPAIR_2"/>
    <property type="match status" value="1"/>
</dbReference>
<proteinExistence type="inferred from homology"/>
<dbReference type="SUPFAM" id="SSF52540">
    <property type="entry name" value="P-loop containing nucleoside triphosphate hydrolases"/>
    <property type="match status" value="1"/>
</dbReference>
<dbReference type="EMBL" id="JACHEX010000005">
    <property type="protein sequence ID" value="MBB6063264.1"/>
    <property type="molecule type" value="Genomic_DNA"/>
</dbReference>
<name>A0A841GPU8_9BACT</name>
<dbReference type="SMART" id="SM00463">
    <property type="entry name" value="SMR"/>
    <property type="match status" value="1"/>
</dbReference>
<dbReference type="GO" id="GO:0045910">
    <property type="term" value="P:negative regulation of DNA recombination"/>
    <property type="evidence" value="ECO:0007669"/>
    <property type="project" value="InterPro"/>
</dbReference>
<dbReference type="RefSeq" id="WP_184619854.1">
    <property type="nucleotide sequence ID" value="NZ_JACHEX010000005.1"/>
</dbReference>
<evidence type="ECO:0000256" key="5">
    <source>
        <dbReference type="ARBA" id="ARBA00022884"/>
    </source>
</evidence>
<evidence type="ECO:0000256" key="6">
    <source>
        <dbReference type="ARBA" id="ARBA00023125"/>
    </source>
</evidence>
<dbReference type="PIRSF" id="PIRSF005814">
    <property type="entry name" value="MutS_YshD"/>
    <property type="match status" value="1"/>
</dbReference>
<dbReference type="Proteomes" id="UP000555828">
    <property type="component" value="Unassembled WGS sequence"/>
</dbReference>
<organism evidence="10 11">
    <name type="scientific">Thermosipho japonicus</name>
    <dbReference type="NCBI Taxonomy" id="90323"/>
    <lineage>
        <taxon>Bacteria</taxon>
        <taxon>Thermotogati</taxon>
        <taxon>Thermotogota</taxon>
        <taxon>Thermotogae</taxon>
        <taxon>Thermotogales</taxon>
        <taxon>Fervidobacteriaceae</taxon>
        <taxon>Thermosipho</taxon>
    </lineage>
</organism>
<keyword evidence="8" id="KW-0175">Coiled coil</keyword>
<dbReference type="HAMAP" id="MF_00092">
    <property type="entry name" value="MutS2"/>
    <property type="match status" value="1"/>
</dbReference>
<feature type="domain" description="Smr" evidence="9">
    <location>
        <begin position="691"/>
        <end position="765"/>
    </location>
</feature>
<evidence type="ECO:0000313" key="11">
    <source>
        <dbReference type="Proteomes" id="UP000555828"/>
    </source>
</evidence>
<keyword evidence="5 7" id="KW-0694">RNA-binding</keyword>
<dbReference type="AlphaFoldDB" id="A0A841GPU8"/>
<dbReference type="GO" id="GO:0140664">
    <property type="term" value="F:ATP-dependent DNA damage sensor activity"/>
    <property type="evidence" value="ECO:0007669"/>
    <property type="project" value="InterPro"/>
</dbReference>
<dbReference type="GO" id="GO:0006298">
    <property type="term" value="P:mismatch repair"/>
    <property type="evidence" value="ECO:0007669"/>
    <property type="project" value="InterPro"/>
</dbReference>
<dbReference type="InterPro" id="IPR036063">
    <property type="entry name" value="Smr_dom_sf"/>
</dbReference>
<reference evidence="10 11" key="1">
    <citation type="submission" date="2020-08" db="EMBL/GenBank/DDBJ databases">
        <title>Genomic Encyclopedia of Type Strains, Phase IV (KMG-IV): sequencing the most valuable type-strain genomes for metagenomic binning, comparative biology and taxonomic classification.</title>
        <authorList>
            <person name="Goeker M."/>
        </authorList>
    </citation>
    <scope>NUCLEOTIDE SEQUENCE [LARGE SCALE GENOMIC DNA]</scope>
    <source>
        <strain evidence="10 11">DSM 13481</strain>
    </source>
</reference>
<dbReference type="EC" id="3.6.4.-" evidence="7"/>
<dbReference type="InterPro" id="IPR000432">
    <property type="entry name" value="DNA_mismatch_repair_MutS_C"/>
</dbReference>
<dbReference type="EC" id="3.1.-.-" evidence="7"/>
<dbReference type="Gene3D" id="3.30.1370.110">
    <property type="match status" value="1"/>
</dbReference>
<dbReference type="NCBIfam" id="TIGR01069">
    <property type="entry name" value="mutS2"/>
    <property type="match status" value="1"/>
</dbReference>
<comment type="function">
    <text evidence="7">Endonuclease that is involved in the suppression of homologous recombination and thus may have a key role in the control of bacterial genetic diversity.</text>
</comment>
<feature type="binding site" evidence="7">
    <location>
        <begin position="319"/>
        <end position="326"/>
    </location>
    <ligand>
        <name>ATP</name>
        <dbReference type="ChEBI" id="CHEBI:30616"/>
    </ligand>
</feature>
<comment type="subunit">
    <text evidence="7">Homodimer. Binds to stalled ribosomes, contacting rRNA.</text>
</comment>
<dbReference type="SMART" id="SM00534">
    <property type="entry name" value="MUTSac"/>
    <property type="match status" value="1"/>
</dbReference>
<comment type="caution">
    <text evidence="10">The sequence shown here is derived from an EMBL/GenBank/DDBJ whole genome shotgun (WGS) entry which is preliminary data.</text>
</comment>
<dbReference type="SMART" id="SM00533">
    <property type="entry name" value="MUTSd"/>
    <property type="match status" value="1"/>
</dbReference>
<evidence type="ECO:0000256" key="2">
    <source>
        <dbReference type="ARBA" id="ARBA00022741"/>
    </source>
</evidence>
<evidence type="ECO:0000256" key="1">
    <source>
        <dbReference type="ARBA" id="ARBA00022730"/>
    </source>
</evidence>
<dbReference type="InterPro" id="IPR005747">
    <property type="entry name" value="MutS2"/>
</dbReference>
<dbReference type="InterPro" id="IPR002625">
    <property type="entry name" value="Smr_dom"/>
</dbReference>
<sequence>MKQYIDFDRVFQDFLKYTFSPYGQEYLKRLVENEPKDDEYEYLNEIYEIQVTLGLPVFHRLDDIRPILEKTKNYSVLLPEEIFKIKDFLVFVEDAKKVVPSSRYKLSYYLSKLGNYSSIIEEIDRIFDSDGNIKDNASKNLSVIRKEIKRHQLEIKQRIEKFISKNSKYLQEQLYTRRNGRYVFLIRSGARGNLEGIVHGTSNTGATLFFEPKEFIALNDKYEILLSEEKIEIDKILRGITSKIHDRYGNLMNDIEIVGFFDSLYARAKYAYENKAIVVKPEGKYLKLVNARHPLIPKDIVVPISIDLPVDKKGLIITGPNTGGKTVTLKTIALFIFMAQHAMPILADHGTRIPDFQLYLDIGDSQDVVENLSTFSSHMVRIIDAIKNADENSLVIIDELGSGTDPFEGSALAISIIEYLIEKNIKFVITTHLTNVKLFAMERDDIITASMEFDLETLRPTYRLLLNTPGASHAFEISERLGLPKEIVAKAKQHISKDHLKIENLIKGLNSKVSELESKKLELEKTLGEYERLRKEYERKYNVLKMKKIEELDNELREMYKEFRNAKKELQNALFSAKTKNESLIKKRLKNIEEKENTIQEIDSRIETMKYPEVEGEIDVGKYVRLKDGTTVGKVIEKRGENKFLVDFNGLKIEVKKNKLVQVDVQVDKQTHDVSESVHLVSFSPLKSNEIDLRGMTVEEALDVVDKFIDDLVLSDFSSGYIIHGKGTGSLASNIWNFLRNDKRVKSYRFGRPSEGGVGVTVVEV</sequence>
<dbReference type="Pfam" id="PF00488">
    <property type="entry name" value="MutS_V"/>
    <property type="match status" value="1"/>
</dbReference>
<dbReference type="GO" id="GO:0043023">
    <property type="term" value="F:ribosomal large subunit binding"/>
    <property type="evidence" value="ECO:0007669"/>
    <property type="project" value="UniProtKB-UniRule"/>
</dbReference>
<keyword evidence="1 7" id="KW-0699">rRNA-binding</keyword>
<comment type="similarity">
    <text evidence="7">Belongs to the DNA mismatch repair MutS family. MutS2 subfamily.</text>
</comment>
<dbReference type="SUPFAM" id="SSF48334">
    <property type="entry name" value="DNA repair protein MutS, domain III"/>
    <property type="match status" value="1"/>
</dbReference>
<keyword evidence="4 7" id="KW-0067">ATP-binding</keyword>
<evidence type="ECO:0000256" key="8">
    <source>
        <dbReference type="SAM" id="Coils"/>
    </source>
</evidence>